<sequence>MKRMFLVLLSLLSLGACMSVTAQPHAYRGSLLHFTDDPTRDPAAQHYLDDGLLIIADGKVVGAKPFAEASAAELALPRTDYRGKLLLPGFIDTHIHFPQTEMVAAYGEQLLEWLNTYTFPTERKFADPDYAARRASFFIDELLRNGTTTALVFATVHPASVDALFAAADAKRMRLIAGKVLMDRNAPDYLTDTAESGYRQSQALIAKWHHHNRLLYAVTPRFAPTSSPDQLAAAGKLFHETPELYLHTHLSENQNEIAWVKSLFPEREGYLDVYDHYGLTGPRAVFAHGIHLEAKEQQTLADSGSAVAFCPTSNLFLGSGLFRLHPLKTAGVRVGLGTDIGAGTSFSLLQTLNEGYKVQQLQGEKLSAAEGLYQATLGGARALYLEDKLGNFLPGKEADFVVLDWAATPLQQLRQENSRDLADRLFALMMLGDERNVAATYVDGRQVFGPAPR</sequence>
<dbReference type="InterPro" id="IPR006680">
    <property type="entry name" value="Amidohydro-rel"/>
</dbReference>
<evidence type="ECO:0000313" key="12">
    <source>
        <dbReference type="Proteomes" id="UP001501321"/>
    </source>
</evidence>
<evidence type="ECO:0000256" key="7">
    <source>
        <dbReference type="NCBIfam" id="TIGR02967"/>
    </source>
</evidence>
<keyword evidence="12" id="KW-1185">Reference proteome</keyword>
<dbReference type="InterPro" id="IPR014311">
    <property type="entry name" value="Guanine_deaminase"/>
</dbReference>
<comment type="similarity">
    <text evidence="2 8">Belongs to the metallo-dependent hydrolases superfamily. ATZ/TRZ family.</text>
</comment>
<dbReference type="PANTHER" id="PTHR11271">
    <property type="entry name" value="GUANINE DEAMINASE"/>
    <property type="match status" value="1"/>
</dbReference>
<protein>
    <recommendedName>
        <fullName evidence="3 7">Guanine deaminase</fullName>
        <shortName evidence="8">Guanase</shortName>
        <ecNumber evidence="3 7">3.5.4.3</ecNumber>
    </recommendedName>
    <alternativeName>
        <fullName evidence="8">Guanine aminohydrolase</fullName>
    </alternativeName>
</protein>
<evidence type="ECO:0000256" key="2">
    <source>
        <dbReference type="ARBA" id="ARBA00006745"/>
    </source>
</evidence>
<dbReference type="InterPro" id="IPR011059">
    <property type="entry name" value="Metal-dep_hydrolase_composite"/>
</dbReference>
<comment type="pathway">
    <text evidence="1 8">Purine metabolism; guanine degradation; xanthine from guanine: step 1/1.</text>
</comment>
<dbReference type="NCBIfam" id="TIGR02967">
    <property type="entry name" value="guan_deamin"/>
    <property type="match status" value="1"/>
</dbReference>
<dbReference type="PROSITE" id="PS51257">
    <property type="entry name" value="PROKAR_LIPOPROTEIN"/>
    <property type="match status" value="1"/>
</dbReference>
<comment type="catalytic activity">
    <reaction evidence="8">
        <text>guanine + H2O + H(+) = xanthine + NH4(+)</text>
        <dbReference type="Rhea" id="RHEA:14665"/>
        <dbReference type="ChEBI" id="CHEBI:15377"/>
        <dbReference type="ChEBI" id="CHEBI:15378"/>
        <dbReference type="ChEBI" id="CHEBI:16235"/>
        <dbReference type="ChEBI" id="CHEBI:17712"/>
        <dbReference type="ChEBI" id="CHEBI:28938"/>
        <dbReference type="EC" id="3.5.4.3"/>
    </reaction>
</comment>
<evidence type="ECO:0000256" key="3">
    <source>
        <dbReference type="ARBA" id="ARBA00012781"/>
    </source>
</evidence>
<keyword evidence="4 8" id="KW-0479">Metal-binding</keyword>
<dbReference type="CDD" id="cd01303">
    <property type="entry name" value="GDEase"/>
    <property type="match status" value="1"/>
</dbReference>
<dbReference type="InterPro" id="IPR032466">
    <property type="entry name" value="Metal_Hydrolase"/>
</dbReference>
<evidence type="ECO:0000256" key="5">
    <source>
        <dbReference type="ARBA" id="ARBA00022801"/>
    </source>
</evidence>
<keyword evidence="9" id="KW-0732">Signal</keyword>
<dbReference type="Proteomes" id="UP001501321">
    <property type="component" value="Unassembled WGS sequence"/>
</dbReference>
<evidence type="ECO:0000256" key="8">
    <source>
        <dbReference type="RuleBase" id="RU366009"/>
    </source>
</evidence>
<evidence type="ECO:0000256" key="1">
    <source>
        <dbReference type="ARBA" id="ARBA00004984"/>
    </source>
</evidence>
<proteinExistence type="inferred from homology"/>
<dbReference type="Gene3D" id="3.20.20.140">
    <property type="entry name" value="Metal-dependent hydrolases"/>
    <property type="match status" value="1"/>
</dbReference>
<dbReference type="InterPro" id="IPR051607">
    <property type="entry name" value="Metallo-dep_hydrolases"/>
</dbReference>
<dbReference type="PANTHER" id="PTHR11271:SF6">
    <property type="entry name" value="GUANINE DEAMINASE"/>
    <property type="match status" value="1"/>
</dbReference>
<dbReference type="NCBIfam" id="NF006679">
    <property type="entry name" value="PRK09228.1"/>
    <property type="match status" value="1"/>
</dbReference>
<evidence type="ECO:0000313" key="11">
    <source>
        <dbReference type="EMBL" id="GAA4494546.1"/>
    </source>
</evidence>
<dbReference type="Gene3D" id="2.30.40.10">
    <property type="entry name" value="Urease, subunit C, domain 1"/>
    <property type="match status" value="1"/>
</dbReference>
<gene>
    <name evidence="11" type="primary">guaD</name>
    <name evidence="11" type="ORF">GCM10023095_06300</name>
</gene>
<dbReference type="Pfam" id="PF01979">
    <property type="entry name" value="Amidohydro_1"/>
    <property type="match status" value="1"/>
</dbReference>
<comment type="cofactor">
    <cofactor evidence="8">
        <name>Zn(2+)</name>
        <dbReference type="ChEBI" id="CHEBI:29105"/>
    </cofactor>
    <text evidence="8">Binds 1 zinc ion per subunit.</text>
</comment>
<keyword evidence="6 8" id="KW-0862">Zinc</keyword>
<dbReference type="SUPFAM" id="SSF51338">
    <property type="entry name" value="Composite domain of metallo-dependent hydrolases"/>
    <property type="match status" value="1"/>
</dbReference>
<feature type="domain" description="Amidohydrolase-related" evidence="10">
    <location>
        <begin position="86"/>
        <end position="447"/>
    </location>
</feature>
<organism evidence="11 12">
    <name type="scientific">Pseudaeromonas paramecii</name>
    <dbReference type="NCBI Taxonomy" id="2138166"/>
    <lineage>
        <taxon>Bacteria</taxon>
        <taxon>Pseudomonadati</taxon>
        <taxon>Pseudomonadota</taxon>
        <taxon>Gammaproteobacteria</taxon>
        <taxon>Aeromonadales</taxon>
        <taxon>Aeromonadaceae</taxon>
        <taxon>Pseudaeromonas</taxon>
    </lineage>
</organism>
<name>A0ABP8PX26_9GAMM</name>
<dbReference type="EC" id="3.5.4.3" evidence="3 7"/>
<evidence type="ECO:0000256" key="6">
    <source>
        <dbReference type="ARBA" id="ARBA00022833"/>
    </source>
</evidence>
<dbReference type="EMBL" id="BAABFC010000003">
    <property type="protein sequence ID" value="GAA4494546.1"/>
    <property type="molecule type" value="Genomic_DNA"/>
</dbReference>
<evidence type="ECO:0000259" key="10">
    <source>
        <dbReference type="Pfam" id="PF01979"/>
    </source>
</evidence>
<evidence type="ECO:0000256" key="9">
    <source>
        <dbReference type="SAM" id="SignalP"/>
    </source>
</evidence>
<comment type="function">
    <text evidence="8">Catalyzes the hydrolytic deamination of guanine, producing xanthine and ammonia.</text>
</comment>
<comment type="caution">
    <text evidence="11">The sequence shown here is derived from an EMBL/GenBank/DDBJ whole genome shotgun (WGS) entry which is preliminary data.</text>
</comment>
<evidence type="ECO:0000256" key="4">
    <source>
        <dbReference type="ARBA" id="ARBA00022723"/>
    </source>
</evidence>
<feature type="signal peptide" evidence="9">
    <location>
        <begin position="1"/>
        <end position="22"/>
    </location>
</feature>
<reference evidence="12" key="1">
    <citation type="journal article" date="2019" name="Int. J. Syst. Evol. Microbiol.">
        <title>The Global Catalogue of Microorganisms (GCM) 10K type strain sequencing project: providing services to taxonomists for standard genome sequencing and annotation.</title>
        <authorList>
            <consortium name="The Broad Institute Genomics Platform"/>
            <consortium name="The Broad Institute Genome Sequencing Center for Infectious Disease"/>
            <person name="Wu L."/>
            <person name="Ma J."/>
        </authorList>
    </citation>
    <scope>NUCLEOTIDE SEQUENCE [LARGE SCALE GENOMIC DNA]</scope>
    <source>
        <strain evidence="12">JCM 32226</strain>
    </source>
</reference>
<keyword evidence="5 8" id="KW-0378">Hydrolase</keyword>
<dbReference type="SUPFAM" id="SSF51556">
    <property type="entry name" value="Metallo-dependent hydrolases"/>
    <property type="match status" value="1"/>
</dbReference>
<accession>A0ABP8PX26</accession>
<feature type="chain" id="PRO_5045942942" description="Guanine deaminase" evidence="9">
    <location>
        <begin position="23"/>
        <end position="453"/>
    </location>
</feature>